<proteinExistence type="predicted"/>
<reference evidence="1 2" key="1">
    <citation type="journal article" date="2021" name="BMC Genomics">
        <title>Datura genome reveals duplications of psychoactive alkaloid biosynthetic genes and high mutation rate following tissue culture.</title>
        <authorList>
            <person name="Rajewski A."/>
            <person name="Carter-House D."/>
            <person name="Stajich J."/>
            <person name="Litt A."/>
        </authorList>
    </citation>
    <scope>NUCLEOTIDE SEQUENCE [LARGE SCALE GENOMIC DNA]</scope>
    <source>
        <strain evidence="1">AR-01</strain>
    </source>
</reference>
<evidence type="ECO:0000313" key="1">
    <source>
        <dbReference type="EMBL" id="MCD7469579.1"/>
    </source>
</evidence>
<keyword evidence="2" id="KW-1185">Reference proteome</keyword>
<name>A0ABS8TF64_DATST</name>
<gene>
    <name evidence="1" type="ORF">HAX54_008692</name>
</gene>
<accession>A0ABS8TF64</accession>
<dbReference type="Proteomes" id="UP000823775">
    <property type="component" value="Unassembled WGS sequence"/>
</dbReference>
<protein>
    <submittedName>
        <fullName evidence="1">Uncharacterized protein</fullName>
    </submittedName>
</protein>
<dbReference type="EMBL" id="JACEIK010001458">
    <property type="protein sequence ID" value="MCD7469579.1"/>
    <property type="molecule type" value="Genomic_DNA"/>
</dbReference>
<sequence>MASKGKEVVIANPSLKRLLKGTKGASTSKASPARWFGEKFVEPQGLTWFSTQKEAKYAPENWIDEGRLAVIKDK</sequence>
<evidence type="ECO:0000313" key="2">
    <source>
        <dbReference type="Proteomes" id="UP000823775"/>
    </source>
</evidence>
<comment type="caution">
    <text evidence="1">The sequence shown here is derived from an EMBL/GenBank/DDBJ whole genome shotgun (WGS) entry which is preliminary data.</text>
</comment>
<feature type="non-terminal residue" evidence="1">
    <location>
        <position position="74"/>
    </location>
</feature>
<organism evidence="1 2">
    <name type="scientific">Datura stramonium</name>
    <name type="common">Jimsonweed</name>
    <name type="synonym">Common thornapple</name>
    <dbReference type="NCBI Taxonomy" id="4076"/>
    <lineage>
        <taxon>Eukaryota</taxon>
        <taxon>Viridiplantae</taxon>
        <taxon>Streptophyta</taxon>
        <taxon>Embryophyta</taxon>
        <taxon>Tracheophyta</taxon>
        <taxon>Spermatophyta</taxon>
        <taxon>Magnoliopsida</taxon>
        <taxon>eudicotyledons</taxon>
        <taxon>Gunneridae</taxon>
        <taxon>Pentapetalae</taxon>
        <taxon>asterids</taxon>
        <taxon>lamiids</taxon>
        <taxon>Solanales</taxon>
        <taxon>Solanaceae</taxon>
        <taxon>Solanoideae</taxon>
        <taxon>Datureae</taxon>
        <taxon>Datura</taxon>
    </lineage>
</organism>